<name>A0A150H8S2_9MICO</name>
<feature type="compositionally biased region" description="Acidic residues" evidence="1">
    <location>
        <begin position="192"/>
        <end position="202"/>
    </location>
</feature>
<dbReference type="EMBL" id="LQQC01000010">
    <property type="protein sequence ID" value="KXZ58507.1"/>
    <property type="molecule type" value="Genomic_DNA"/>
</dbReference>
<gene>
    <name evidence="2" type="ORF">Bravens_01556</name>
</gene>
<evidence type="ECO:0008006" key="4">
    <source>
        <dbReference type="Google" id="ProtNLM"/>
    </source>
</evidence>
<organism evidence="2 3">
    <name type="scientific">Brevibacterium ravenspurgense</name>
    <dbReference type="NCBI Taxonomy" id="479117"/>
    <lineage>
        <taxon>Bacteria</taxon>
        <taxon>Bacillati</taxon>
        <taxon>Actinomycetota</taxon>
        <taxon>Actinomycetes</taxon>
        <taxon>Micrococcales</taxon>
        <taxon>Brevibacteriaceae</taxon>
        <taxon>Brevibacterium</taxon>
    </lineage>
</organism>
<feature type="compositionally biased region" description="Low complexity" evidence="1">
    <location>
        <begin position="35"/>
        <end position="44"/>
    </location>
</feature>
<keyword evidence="3" id="KW-1185">Reference proteome</keyword>
<accession>A0A150H8S2</accession>
<protein>
    <recommendedName>
        <fullName evidence="4">DUF4232 domain-containing protein</fullName>
    </recommendedName>
</protein>
<feature type="compositionally biased region" description="Basic and acidic residues" evidence="1">
    <location>
        <begin position="203"/>
        <end position="226"/>
    </location>
</feature>
<evidence type="ECO:0000313" key="3">
    <source>
        <dbReference type="Proteomes" id="UP000243589"/>
    </source>
</evidence>
<comment type="caution">
    <text evidence="2">The sequence shown here is derived from an EMBL/GenBank/DDBJ whole genome shotgun (WGS) entry which is preliminary data.</text>
</comment>
<sequence length="226" mass="24114">MTVLGLAVLILALFIVGIVLLVQALSGSGEQTAKPANQQEAAAGKAEEEQQEQAPGPEGDEASGTCPVDQVTLAAGMDKKEYKPGDKATMTLNVKNEHSAACQIEVGSASQQFIIQQDDKTVWDSAWCSSEGQDEQRVFAPGTAKNTTLSWSLVPTDKNCNKTADSFEPGEYQLVVKLGEVTSPPHPFTVIDEPEKDSDEDGKDDKADKKDGKASKKDNKADSKDS</sequence>
<feature type="region of interest" description="Disordered" evidence="1">
    <location>
        <begin position="33"/>
        <end position="66"/>
    </location>
</feature>
<evidence type="ECO:0000313" key="2">
    <source>
        <dbReference type="EMBL" id="KXZ58507.1"/>
    </source>
</evidence>
<evidence type="ECO:0000256" key="1">
    <source>
        <dbReference type="SAM" id="MobiDB-lite"/>
    </source>
</evidence>
<proteinExistence type="predicted"/>
<reference evidence="2 3" key="1">
    <citation type="submission" date="2016-01" db="EMBL/GenBank/DDBJ databases">
        <title>Use of Whole Genome Sequencing to ascertain that Brevibacterium massiliense (Roux, Raoult 2009) is a later heterotypic synonym of Brevibacterium ravenspurgense (Mages 2008).</title>
        <authorList>
            <person name="Bernier A.-M."/>
            <person name="Burdz T."/>
            <person name="Huynh C."/>
            <person name="Pachecho A.L."/>
            <person name="Wiebe D."/>
            <person name="Bonner C."/>
            <person name="Bernard K."/>
        </authorList>
    </citation>
    <scope>NUCLEOTIDE SEQUENCE [LARGE SCALE GENOMIC DNA]</scope>
    <source>
        <strain evidence="2 3">CCUG56047</strain>
    </source>
</reference>
<dbReference type="PATRIC" id="fig|479117.4.peg.1542"/>
<dbReference type="Proteomes" id="UP000243589">
    <property type="component" value="Unassembled WGS sequence"/>
</dbReference>
<feature type="region of interest" description="Disordered" evidence="1">
    <location>
        <begin position="179"/>
        <end position="226"/>
    </location>
</feature>
<dbReference type="AlphaFoldDB" id="A0A150H8S2"/>